<comment type="caution">
    <text evidence="9">The sequence shown here is derived from an EMBL/GenBank/DDBJ whole genome shotgun (WGS) entry which is preliminary data.</text>
</comment>
<dbReference type="InterPro" id="IPR045093">
    <property type="entry name" value="Cullin"/>
</dbReference>
<evidence type="ECO:0000259" key="8">
    <source>
        <dbReference type="PROSITE" id="PS51195"/>
    </source>
</evidence>
<dbReference type="Gene3D" id="3.40.50.300">
    <property type="entry name" value="P-loop containing nucleotide triphosphate hydrolases"/>
    <property type="match status" value="1"/>
</dbReference>
<evidence type="ECO:0000256" key="1">
    <source>
        <dbReference type="ARBA" id="ARBA00006019"/>
    </source>
</evidence>
<dbReference type="EMBL" id="JARKNE010000002">
    <property type="protein sequence ID" value="KAK5843128.1"/>
    <property type="molecule type" value="Genomic_DNA"/>
</dbReference>
<dbReference type="SUPFAM" id="SSF74788">
    <property type="entry name" value="Cullin repeat-like"/>
    <property type="match status" value="1"/>
</dbReference>
<dbReference type="InterPro" id="IPR027417">
    <property type="entry name" value="P-loop_NTPase"/>
</dbReference>
<feature type="coiled-coil region" evidence="7">
    <location>
        <begin position="80"/>
        <end position="153"/>
    </location>
</feature>
<dbReference type="InterPro" id="IPR011545">
    <property type="entry name" value="DEAD/DEAH_box_helicase_dom"/>
</dbReference>
<dbReference type="InterPro" id="IPR016159">
    <property type="entry name" value="Cullin_repeat-like_dom_sf"/>
</dbReference>
<gene>
    <name evidence="9" type="ORF">PVK06_005568</name>
</gene>
<reference evidence="9 10" key="1">
    <citation type="submission" date="2023-03" db="EMBL/GenBank/DDBJ databases">
        <title>WGS of Gossypium arboreum.</title>
        <authorList>
            <person name="Yu D."/>
        </authorList>
    </citation>
    <scope>NUCLEOTIDE SEQUENCE [LARGE SCALE GENOMIC DNA]</scope>
    <source>
        <tissue evidence="9">Leaf</tissue>
    </source>
</reference>
<evidence type="ECO:0000313" key="9">
    <source>
        <dbReference type="EMBL" id="KAK5843128.1"/>
    </source>
</evidence>
<dbReference type="InterPro" id="IPR001373">
    <property type="entry name" value="Cullin_N"/>
</dbReference>
<evidence type="ECO:0000256" key="5">
    <source>
        <dbReference type="ARBA" id="ARBA00022840"/>
    </source>
</evidence>
<proteinExistence type="inferred from homology"/>
<evidence type="ECO:0000256" key="2">
    <source>
        <dbReference type="ARBA" id="ARBA00022741"/>
    </source>
</evidence>
<comment type="similarity">
    <text evidence="1">Belongs to the cullin family.</text>
</comment>
<keyword evidence="2" id="KW-0547">Nucleotide-binding</keyword>
<feature type="domain" description="DEAD-box RNA helicase Q" evidence="8">
    <location>
        <begin position="1"/>
        <end position="24"/>
    </location>
</feature>
<keyword evidence="4" id="KW-0347">Helicase</keyword>
<protein>
    <recommendedName>
        <fullName evidence="8">DEAD-box RNA helicase Q domain-containing protein</fullName>
    </recommendedName>
</protein>
<evidence type="ECO:0000256" key="6">
    <source>
        <dbReference type="PROSITE-ProRule" id="PRU00552"/>
    </source>
</evidence>
<evidence type="ECO:0000256" key="3">
    <source>
        <dbReference type="ARBA" id="ARBA00022801"/>
    </source>
</evidence>
<accession>A0ABR0QWA3</accession>
<evidence type="ECO:0000256" key="7">
    <source>
        <dbReference type="SAM" id="Coils"/>
    </source>
</evidence>
<keyword evidence="7" id="KW-0175">Coiled coil</keyword>
<dbReference type="Pfam" id="PF00270">
    <property type="entry name" value="DEAD"/>
    <property type="match status" value="1"/>
</dbReference>
<sequence length="375" mass="42961">MGLKDDLLHGIYNYGFEKPSAIQQRAVMPIINGRDVISQAQSGTRKTSMIALTICQVVDTASKEVQALILSPTRELAPQTEKATRETGALQAAKNKLEKQVEELTWRLQLEKQMRVDLEEAKTQENAKLQSALQDIQLQFKETKELLAKEREAAKKAAEVVSIIQEVSVVDLSEECLRKERQRVSHYLHSSSETRLLEKVQHELLVTYANRLLEKEHSGCRALFRDDKVEDLSRMYRLYCKIPRGLEPVANVFKQHVTAEGTALVQQAEDAYKYTPTYYKAWVVKQKDMDKLHHGWDDSYNYLWKWNKVLDLYIPGSITDLEMHPTYFGDDWSLGKEYSIKSFGPLSNAERLFGTASPWFKLTTPGCEEGINIIC</sequence>
<dbReference type="SUPFAM" id="SSF52540">
    <property type="entry name" value="P-loop containing nucleoside triphosphate hydrolases"/>
    <property type="match status" value="1"/>
</dbReference>
<keyword evidence="3" id="KW-0378">Hydrolase</keyword>
<evidence type="ECO:0000256" key="4">
    <source>
        <dbReference type="ARBA" id="ARBA00022806"/>
    </source>
</evidence>
<dbReference type="PROSITE" id="PS51195">
    <property type="entry name" value="Q_MOTIF"/>
    <property type="match status" value="1"/>
</dbReference>
<organism evidence="9 10">
    <name type="scientific">Gossypium arboreum</name>
    <name type="common">Tree cotton</name>
    <name type="synonym">Gossypium nanking</name>
    <dbReference type="NCBI Taxonomy" id="29729"/>
    <lineage>
        <taxon>Eukaryota</taxon>
        <taxon>Viridiplantae</taxon>
        <taxon>Streptophyta</taxon>
        <taxon>Embryophyta</taxon>
        <taxon>Tracheophyta</taxon>
        <taxon>Spermatophyta</taxon>
        <taxon>Magnoliopsida</taxon>
        <taxon>eudicotyledons</taxon>
        <taxon>Gunneridae</taxon>
        <taxon>Pentapetalae</taxon>
        <taxon>rosids</taxon>
        <taxon>malvids</taxon>
        <taxon>Malvales</taxon>
        <taxon>Malvaceae</taxon>
        <taxon>Malvoideae</taxon>
        <taxon>Gossypium</taxon>
    </lineage>
</organism>
<evidence type="ECO:0000313" key="10">
    <source>
        <dbReference type="Proteomes" id="UP001358586"/>
    </source>
</evidence>
<dbReference type="Proteomes" id="UP001358586">
    <property type="component" value="Chromosome 2"/>
</dbReference>
<keyword evidence="10" id="KW-1185">Reference proteome</keyword>
<dbReference type="Pfam" id="PF00888">
    <property type="entry name" value="Cullin"/>
    <property type="match status" value="1"/>
</dbReference>
<feature type="short sequence motif" description="Q motif" evidence="6">
    <location>
        <begin position="1"/>
        <end position="24"/>
    </location>
</feature>
<dbReference type="Gene3D" id="1.20.1310.10">
    <property type="entry name" value="Cullin Repeats"/>
    <property type="match status" value="1"/>
</dbReference>
<name>A0ABR0QWA3_GOSAR</name>
<keyword evidence="5" id="KW-0067">ATP-binding</keyword>
<dbReference type="InterPro" id="IPR014014">
    <property type="entry name" value="RNA_helicase_DEAD_Q_motif"/>
</dbReference>
<dbReference type="PANTHER" id="PTHR11932">
    <property type="entry name" value="CULLIN"/>
    <property type="match status" value="1"/>
</dbReference>